<feature type="region of interest" description="Disordered" evidence="1">
    <location>
        <begin position="27"/>
        <end position="48"/>
    </location>
</feature>
<feature type="region of interest" description="Disordered" evidence="1">
    <location>
        <begin position="1"/>
        <end position="20"/>
    </location>
</feature>
<sequence length="48" mass="5247">MTEETRPADQATKGDRPDVLERLDEATDAVERSRTAAATDDALVDVDE</sequence>
<dbReference type="Proteomes" id="UP000605568">
    <property type="component" value="Unassembled WGS sequence"/>
</dbReference>
<dbReference type="RefSeq" id="WP_191300075.1">
    <property type="nucleotide sequence ID" value="NZ_BNAR01000006.1"/>
</dbReference>
<dbReference type="EMBL" id="BNAR01000006">
    <property type="protein sequence ID" value="GHH43871.1"/>
    <property type="molecule type" value="Genomic_DNA"/>
</dbReference>
<protein>
    <submittedName>
        <fullName evidence="2">Uncharacterized protein</fullName>
    </submittedName>
</protein>
<name>A0ABQ3MFF1_9PSEU</name>
<comment type="caution">
    <text evidence="2">The sequence shown here is derived from an EMBL/GenBank/DDBJ whole genome shotgun (WGS) entry which is preliminary data.</text>
</comment>
<reference evidence="3" key="1">
    <citation type="journal article" date="2019" name="Int. J. Syst. Evol. Microbiol.">
        <title>The Global Catalogue of Microorganisms (GCM) 10K type strain sequencing project: providing services to taxonomists for standard genome sequencing and annotation.</title>
        <authorList>
            <consortium name="The Broad Institute Genomics Platform"/>
            <consortium name="The Broad Institute Genome Sequencing Center for Infectious Disease"/>
            <person name="Wu L."/>
            <person name="Ma J."/>
        </authorList>
    </citation>
    <scope>NUCLEOTIDE SEQUENCE [LARGE SCALE GENOMIC DNA]</scope>
    <source>
        <strain evidence="3">CGMCC 4.7367</strain>
    </source>
</reference>
<accession>A0ABQ3MFF1</accession>
<evidence type="ECO:0000313" key="2">
    <source>
        <dbReference type="EMBL" id="GHH43871.1"/>
    </source>
</evidence>
<organism evidence="2 3">
    <name type="scientific">Lentzea cavernae</name>
    <dbReference type="NCBI Taxonomy" id="2020703"/>
    <lineage>
        <taxon>Bacteria</taxon>
        <taxon>Bacillati</taxon>
        <taxon>Actinomycetota</taxon>
        <taxon>Actinomycetes</taxon>
        <taxon>Pseudonocardiales</taxon>
        <taxon>Pseudonocardiaceae</taxon>
        <taxon>Lentzea</taxon>
    </lineage>
</organism>
<proteinExistence type="predicted"/>
<keyword evidence="3" id="KW-1185">Reference proteome</keyword>
<evidence type="ECO:0000256" key="1">
    <source>
        <dbReference type="SAM" id="MobiDB-lite"/>
    </source>
</evidence>
<gene>
    <name evidence="2" type="ORF">GCM10017774_42230</name>
</gene>
<evidence type="ECO:0000313" key="3">
    <source>
        <dbReference type="Proteomes" id="UP000605568"/>
    </source>
</evidence>